<feature type="compositionally biased region" description="Basic and acidic residues" evidence="4">
    <location>
        <begin position="35"/>
        <end position="50"/>
    </location>
</feature>
<evidence type="ECO:0000256" key="3">
    <source>
        <dbReference type="ARBA" id="ARBA00022990"/>
    </source>
</evidence>
<evidence type="ECO:0000256" key="4">
    <source>
        <dbReference type="SAM" id="MobiDB-lite"/>
    </source>
</evidence>
<evidence type="ECO:0000313" key="5">
    <source>
        <dbReference type="EMBL" id="KAJ3579348.1"/>
    </source>
</evidence>
<feature type="compositionally biased region" description="Low complexity" evidence="4">
    <location>
        <begin position="142"/>
        <end position="160"/>
    </location>
</feature>
<dbReference type="EMBL" id="JANPWZ010000105">
    <property type="protein sequence ID" value="KAJ3579348.1"/>
    <property type="molecule type" value="Genomic_DNA"/>
</dbReference>
<protein>
    <recommendedName>
        <fullName evidence="7">SIR2-like domain-containing protein</fullName>
    </recommendedName>
</protein>
<organism evidence="5 6">
    <name type="scientific">Xylaria arbuscula</name>
    <dbReference type="NCBI Taxonomy" id="114810"/>
    <lineage>
        <taxon>Eukaryota</taxon>
        <taxon>Fungi</taxon>
        <taxon>Dikarya</taxon>
        <taxon>Ascomycota</taxon>
        <taxon>Pezizomycotina</taxon>
        <taxon>Sordariomycetes</taxon>
        <taxon>Xylariomycetidae</taxon>
        <taxon>Xylariales</taxon>
        <taxon>Xylariaceae</taxon>
        <taxon>Xylaria</taxon>
    </lineage>
</organism>
<comment type="similarity">
    <text evidence="1">Belongs to the FAM118 family.</text>
</comment>
<evidence type="ECO:0000256" key="2">
    <source>
        <dbReference type="ARBA" id="ARBA00022553"/>
    </source>
</evidence>
<feature type="region of interest" description="Disordered" evidence="4">
    <location>
        <begin position="804"/>
        <end position="869"/>
    </location>
</feature>
<reference evidence="5" key="1">
    <citation type="submission" date="2022-07" db="EMBL/GenBank/DDBJ databases">
        <title>Genome Sequence of Xylaria arbuscula.</title>
        <authorList>
            <person name="Buettner E."/>
        </authorList>
    </citation>
    <scope>NUCLEOTIDE SEQUENCE</scope>
    <source>
        <strain evidence="5">VT107</strain>
    </source>
</reference>
<keyword evidence="2" id="KW-0597">Phosphoprotein</keyword>
<sequence length="869" mass="97627">MVGSSIADSDGGGGDSLYGPSPKTQPAVPKSPVPDFDHMDTQDPDAEKADSLFGELDYDGFEELEERVPPASESETVAIEAFGYQASAPIIDVTSEGSDVKSPDFELSGAQVSSSGDRKTELADLESKPEDPPPPSKPPSPKATVEAEATAFLAAASGTADSDSPKSSPVTKNKNIDTRQQRRETKKREQERRQSESARIQHESMRILREQLKLGRLAICVGSGVTLYSASTQTSRLSWWGLMSNALDYFEDQASGLTKNKIKKSDLTSARKILLKDDLTEADREDVTNRIQKLLASRVDLETTWMRAQFQNLYRDHVDQLEVLDAIKLLQQQGALLFTTNYDDLLERHCNLEPIDASDPNGLMSYRRGSRPAVFHPHGFWRNANHIVLSAEQYWRVKNDQAVQETLQHILATKTVLFVGCGGGLADPNFGSLINWIGEKNIGTGSSHYILLERSEQNPVTELPLIHLRCEGFDDIPRYLKDLLDPSERREGSLTEIPLDRERKRIHDWLAPADQSEFLNDMMNLHGPNRFDRQLMDKSNRGNGIPAFRRTRDSFAYFFCATYKPYIDEPQVNTHDFNLFLRTIISQLCPPQIVFESLRVLYTDCTRYHPATRPTNEELQKVFIQVMQDLDRPPNPKGHDPLVPGETYLVIDELETLSPIMRAEYAKFIRTITSLQLEHFHLLVTAEDPIAIGLVPPTRPIKMPRGRKGRGRPNAIGLPEMPAASTTKWAEVKLNWNTTETAALEWLRDCFTNDPALVNYANIRQELIYKLNRPNENFRWMYWKLNRLGKIGAGSKLDDKQLKEHAEAALEKDSEDEDEGADAVVADDFYEGSDDDDGPGAGTGSKRRKKQGASPVKKRNLAIRGKPQN</sequence>
<evidence type="ECO:0000313" key="6">
    <source>
        <dbReference type="Proteomes" id="UP001148614"/>
    </source>
</evidence>
<name>A0A9W8NLG1_9PEZI</name>
<keyword evidence="3" id="KW-0007">Acetylation</keyword>
<dbReference type="VEuPathDB" id="FungiDB:F4678DRAFT_477790"/>
<keyword evidence="6" id="KW-1185">Reference proteome</keyword>
<proteinExistence type="inferred from homology"/>
<feature type="compositionally biased region" description="Basic residues" evidence="4">
    <location>
        <begin position="845"/>
        <end position="861"/>
    </location>
</feature>
<feature type="compositionally biased region" description="Basic and acidic residues" evidence="4">
    <location>
        <begin position="116"/>
        <end position="131"/>
    </location>
</feature>
<feature type="compositionally biased region" description="Basic residues" evidence="4">
    <location>
        <begin position="702"/>
        <end position="711"/>
    </location>
</feature>
<feature type="region of interest" description="Disordered" evidence="4">
    <location>
        <begin position="95"/>
        <end position="201"/>
    </location>
</feature>
<feature type="region of interest" description="Disordered" evidence="4">
    <location>
        <begin position="701"/>
        <end position="720"/>
    </location>
</feature>
<feature type="compositionally biased region" description="Polar residues" evidence="4">
    <location>
        <begin position="161"/>
        <end position="173"/>
    </location>
</feature>
<feature type="compositionally biased region" description="Pro residues" evidence="4">
    <location>
        <begin position="132"/>
        <end position="141"/>
    </location>
</feature>
<feature type="region of interest" description="Disordered" evidence="4">
    <location>
        <begin position="1"/>
        <end position="51"/>
    </location>
</feature>
<gene>
    <name evidence="5" type="ORF">NPX13_g1218</name>
</gene>
<dbReference type="InterPro" id="IPR038916">
    <property type="entry name" value="FAM118"/>
</dbReference>
<evidence type="ECO:0008006" key="7">
    <source>
        <dbReference type="Google" id="ProtNLM"/>
    </source>
</evidence>
<feature type="compositionally biased region" description="Acidic residues" evidence="4">
    <location>
        <begin position="828"/>
        <end position="838"/>
    </location>
</feature>
<dbReference type="Proteomes" id="UP001148614">
    <property type="component" value="Unassembled WGS sequence"/>
</dbReference>
<dbReference type="PANTHER" id="PTHR28623">
    <property type="entry name" value="PROTEIN FAM118B"/>
    <property type="match status" value="1"/>
</dbReference>
<evidence type="ECO:0000256" key="1">
    <source>
        <dbReference type="ARBA" id="ARBA00006491"/>
    </source>
</evidence>
<feature type="compositionally biased region" description="Basic and acidic residues" evidence="4">
    <location>
        <begin position="174"/>
        <end position="201"/>
    </location>
</feature>
<accession>A0A9W8NLG1</accession>
<dbReference type="Pfam" id="PF13289">
    <property type="entry name" value="SIR2_2"/>
    <property type="match status" value="1"/>
</dbReference>
<dbReference type="AlphaFoldDB" id="A0A9W8NLG1"/>
<comment type="caution">
    <text evidence="5">The sequence shown here is derived from an EMBL/GenBank/DDBJ whole genome shotgun (WGS) entry which is preliminary data.</text>
</comment>
<dbReference type="PANTHER" id="PTHR28623:SF2">
    <property type="entry name" value="PROTEIN FAM118A"/>
    <property type="match status" value="1"/>
</dbReference>